<evidence type="ECO:0000313" key="1">
    <source>
        <dbReference type="EMBL" id="CAI89143.1"/>
    </source>
</evidence>
<dbReference type="HOGENOM" id="CLU_969320_0_0_6"/>
<dbReference type="BioCyc" id="PHAL326442:PSHA_RS15320-MONOMER"/>
<name>Q3ICW1_PSET1</name>
<keyword evidence="2" id="KW-1185">Reference proteome</keyword>
<evidence type="ECO:0000313" key="2">
    <source>
        <dbReference type="Proteomes" id="UP000006843"/>
    </source>
</evidence>
<dbReference type="STRING" id="326442.PSHAb0094"/>
<dbReference type="eggNOG" id="ENOG502ZB8Z">
    <property type="taxonomic scope" value="Bacteria"/>
</dbReference>
<dbReference type="PATRIC" id="fig|326442.8.peg.3006"/>
<protein>
    <submittedName>
        <fullName evidence="1">Orphan protein</fullName>
    </submittedName>
</protein>
<proteinExistence type="predicted"/>
<dbReference type="Proteomes" id="UP000006843">
    <property type="component" value="Chromosome II"/>
</dbReference>
<accession>Q3ICW1</accession>
<organism evidence="1 2">
    <name type="scientific">Pseudoalteromonas translucida (strain TAC 125)</name>
    <dbReference type="NCBI Taxonomy" id="326442"/>
    <lineage>
        <taxon>Bacteria</taxon>
        <taxon>Pseudomonadati</taxon>
        <taxon>Pseudomonadota</taxon>
        <taxon>Gammaproteobacteria</taxon>
        <taxon>Alteromonadales</taxon>
        <taxon>Pseudoalteromonadaceae</taxon>
        <taxon>Pseudoalteromonas</taxon>
    </lineage>
</organism>
<dbReference type="AlphaFoldDB" id="Q3ICW1"/>
<dbReference type="EMBL" id="CR954247">
    <property type="protein sequence ID" value="CAI89143.1"/>
    <property type="molecule type" value="Genomic_DNA"/>
</dbReference>
<dbReference type="KEGG" id="pha:PSHAb0094"/>
<reference evidence="1 2" key="1">
    <citation type="journal article" date="2005" name="Genome Res.">
        <title>Coping with cold: the genome of the versatile marine Antarctica bacterium Pseudoalteromonas haloplanktis TAC125.</title>
        <authorList>
            <person name="Medigue C."/>
            <person name="Krin E."/>
            <person name="Pascal G."/>
            <person name="Barbe V."/>
            <person name="Bernsel A."/>
            <person name="Bertin P."/>
            <person name="Cheung F."/>
            <person name="Cruveiller S."/>
            <person name="Damico S."/>
            <person name="Duilio A."/>
            <person name="Fang G."/>
            <person name="Feller G."/>
            <person name="Mangenot S."/>
            <person name="Marino G."/>
            <person name="Nilsson J."/>
            <person name="Parilli E."/>
            <person name="Rocha E."/>
            <person name="Rouy Z."/>
            <person name="Sekowska A."/>
            <person name="Tutino M.L."/>
            <person name="Vallenet D."/>
            <person name="von Heijne G."/>
            <person name="Danchin A."/>
        </authorList>
    </citation>
    <scope>NUCLEOTIDE SEQUENCE [LARGE SCALE GENOMIC DNA]</scope>
    <source>
        <strain evidence="2">TAC 125</strain>
    </source>
</reference>
<sequence>MNERSDIEFPVWRKKVDNSFLNEKVTPIPKWLWSVWEIEETFNNVNTTKDHASEVDIIFAGETYKGNVFFSSRASGKMCRFSFEQKLHSILKEQFLMSYMRSLEGKIRKAVGSKSDIEKEIPFWEFLDIEFNAESKLFKFICHYNQQPIFPELFKQLVSSPAIKAVDDFMNKKEANRIYKQNWKPRSEYKNEVGAENVIYTLIDTENKLIYIGEAKKLIARFDSNSHTVIPKWNFYKYNVLPKSLEDYRLTLERMAIRDMANFLENEADIPKIEISAYKLVNRKIDK</sequence>
<gene>
    <name evidence="1" type="ordered locus">PSHAb0094</name>
</gene>